<dbReference type="EMBL" id="HBIC01021547">
    <property type="protein sequence ID" value="CAE0281927.1"/>
    <property type="molecule type" value="Transcribed_RNA"/>
</dbReference>
<feature type="region of interest" description="Disordered" evidence="1">
    <location>
        <begin position="1"/>
        <end position="26"/>
    </location>
</feature>
<evidence type="ECO:0000256" key="1">
    <source>
        <dbReference type="SAM" id="MobiDB-lite"/>
    </source>
</evidence>
<organism evidence="2">
    <name type="scientific">Spumella elongata</name>
    <dbReference type="NCBI Taxonomy" id="89044"/>
    <lineage>
        <taxon>Eukaryota</taxon>
        <taxon>Sar</taxon>
        <taxon>Stramenopiles</taxon>
        <taxon>Ochrophyta</taxon>
        <taxon>Chrysophyceae</taxon>
        <taxon>Chromulinales</taxon>
        <taxon>Chromulinaceae</taxon>
        <taxon>Spumella</taxon>
    </lineage>
</organism>
<proteinExistence type="predicted"/>
<evidence type="ECO:0000313" key="2">
    <source>
        <dbReference type="EMBL" id="CAE0281927.1"/>
    </source>
</evidence>
<dbReference type="InterPro" id="IPR026939">
    <property type="entry name" value="ZNF706/At2g23090_sf"/>
</dbReference>
<sequence>MPESDKMKKNRQQAANRAAGIGDAQGRLPNRIKVEATIANCTQCQQPIRMSKTNTDARLHVENKHPTTSFATCFPGQFDPTTAVASAPAAAAAAPVAAPVAAVAPKPVKKAADLSFLDAALDSNPSKGKAKK</sequence>
<dbReference type="AlphaFoldDB" id="A0A7S3H129"/>
<dbReference type="SUPFAM" id="SSF118359">
    <property type="entry name" value="Expressed protein At2g23090/F21P24.15"/>
    <property type="match status" value="1"/>
</dbReference>
<name>A0A7S3H129_9STRA</name>
<accession>A0A7S3H129</accession>
<protein>
    <submittedName>
        <fullName evidence="2">Uncharacterized protein</fullName>
    </submittedName>
</protein>
<dbReference type="Gene3D" id="4.10.1050.10">
    <property type="entry name" value="At2g23090-like"/>
    <property type="match status" value="1"/>
</dbReference>
<reference evidence="2" key="1">
    <citation type="submission" date="2021-01" db="EMBL/GenBank/DDBJ databases">
        <authorList>
            <person name="Corre E."/>
            <person name="Pelletier E."/>
            <person name="Niang G."/>
            <person name="Scheremetjew M."/>
            <person name="Finn R."/>
            <person name="Kale V."/>
            <person name="Holt S."/>
            <person name="Cochrane G."/>
            <person name="Meng A."/>
            <person name="Brown T."/>
            <person name="Cohen L."/>
        </authorList>
    </citation>
    <scope>NUCLEOTIDE SEQUENCE</scope>
    <source>
        <strain evidence="2">CCAP 955/1</strain>
    </source>
</reference>
<gene>
    <name evidence="2" type="ORF">SELO1098_LOCUS10761</name>
</gene>